<organism evidence="9 10">
    <name type="scientific">Celeribacter ethanolicus</name>
    <dbReference type="NCBI Taxonomy" id="1758178"/>
    <lineage>
        <taxon>Bacteria</taxon>
        <taxon>Pseudomonadati</taxon>
        <taxon>Pseudomonadota</taxon>
        <taxon>Alphaproteobacteria</taxon>
        <taxon>Rhodobacterales</taxon>
        <taxon>Roseobacteraceae</taxon>
        <taxon>Celeribacter</taxon>
    </lineage>
</organism>
<feature type="transmembrane region" description="Helical" evidence="7">
    <location>
        <begin position="12"/>
        <end position="31"/>
    </location>
</feature>
<feature type="transmembrane region" description="Helical" evidence="7">
    <location>
        <begin position="43"/>
        <end position="66"/>
    </location>
</feature>
<accession>A0A291GFB0</accession>
<dbReference type="InterPro" id="IPR055348">
    <property type="entry name" value="DctQ"/>
</dbReference>
<keyword evidence="10" id="KW-1185">Reference proteome</keyword>
<dbReference type="EMBL" id="CP022196">
    <property type="protein sequence ID" value="ATG48848.1"/>
    <property type="molecule type" value="Genomic_DNA"/>
</dbReference>
<name>A0A291GFB0_9RHOB</name>
<keyword evidence="4 7" id="KW-0812">Transmembrane</keyword>
<dbReference type="KEGG" id="ceh:CEW89_15480"/>
<feature type="transmembrane region" description="Helical" evidence="7">
    <location>
        <begin position="87"/>
        <end position="109"/>
    </location>
</feature>
<comment type="function">
    <text evidence="7">Part of the tripartite ATP-independent periplasmic (TRAP) transport system.</text>
</comment>
<evidence type="ECO:0000256" key="1">
    <source>
        <dbReference type="ARBA" id="ARBA00004651"/>
    </source>
</evidence>
<dbReference type="AlphaFoldDB" id="A0A291GFB0"/>
<comment type="subcellular location">
    <subcellularLocation>
        <location evidence="7">Cell inner membrane</location>
        <topology evidence="7">Multi-pass membrane protein</topology>
    </subcellularLocation>
    <subcellularLocation>
        <location evidence="1">Cell membrane</location>
        <topology evidence="1">Multi-pass membrane protein</topology>
    </subcellularLocation>
</comment>
<reference evidence="9 10" key="1">
    <citation type="submission" date="2017-06" db="EMBL/GenBank/DDBJ databases">
        <title>Celeribacter sp. TSPH2 complete genome sequence.</title>
        <authorList>
            <person name="Woo J.-H."/>
            <person name="Kim H.-S."/>
        </authorList>
    </citation>
    <scope>NUCLEOTIDE SEQUENCE [LARGE SCALE GENOMIC DNA]</scope>
    <source>
        <strain evidence="9 10">TSPH2</strain>
    </source>
</reference>
<comment type="subunit">
    <text evidence="7">The complex comprises the extracytoplasmic solute receptor protein and the two transmembrane proteins.</text>
</comment>
<keyword evidence="5 7" id="KW-1133">Transmembrane helix</keyword>
<evidence type="ECO:0000259" key="8">
    <source>
        <dbReference type="Pfam" id="PF04290"/>
    </source>
</evidence>
<gene>
    <name evidence="9" type="ORF">CEW89_15480</name>
</gene>
<evidence type="ECO:0000256" key="7">
    <source>
        <dbReference type="RuleBase" id="RU369079"/>
    </source>
</evidence>
<protein>
    <recommendedName>
        <fullName evidence="7">TRAP transporter small permease protein</fullName>
    </recommendedName>
</protein>
<evidence type="ECO:0000313" key="10">
    <source>
        <dbReference type="Proteomes" id="UP000217935"/>
    </source>
</evidence>
<sequence length="161" mass="16727">MTRLTFKKIISNGFLAGAGVCFLFGTGVTVGDVALRALADKNIPGAIEMTSLSIGLGALLSMPVCYAKRTHVTAKLLSELSPNRFTYPLGVVGAIASTVFAALLVWIVAENAIGKIGSPETTADLGLPIPVLITLAALSLAACLVAALAGLRFALRNERDW</sequence>
<dbReference type="Pfam" id="PF04290">
    <property type="entry name" value="DctQ"/>
    <property type="match status" value="1"/>
</dbReference>
<keyword evidence="7" id="KW-0997">Cell inner membrane</keyword>
<feature type="transmembrane region" description="Helical" evidence="7">
    <location>
        <begin position="129"/>
        <end position="155"/>
    </location>
</feature>
<dbReference type="Proteomes" id="UP000217935">
    <property type="component" value="Chromosome"/>
</dbReference>
<dbReference type="RefSeq" id="WP_066710095.1">
    <property type="nucleotide sequence ID" value="NZ_CP022196.1"/>
</dbReference>
<dbReference type="OrthoDB" id="7875444at2"/>
<proteinExistence type="inferred from homology"/>
<evidence type="ECO:0000313" key="9">
    <source>
        <dbReference type="EMBL" id="ATG48848.1"/>
    </source>
</evidence>
<keyword evidence="6 7" id="KW-0472">Membrane</keyword>
<dbReference type="STRING" id="1758178.GCA_001550095_03023"/>
<feature type="domain" description="Tripartite ATP-independent periplasmic transporters DctQ component" evidence="8">
    <location>
        <begin position="26"/>
        <end position="150"/>
    </location>
</feature>
<dbReference type="GO" id="GO:0022857">
    <property type="term" value="F:transmembrane transporter activity"/>
    <property type="evidence" value="ECO:0007669"/>
    <property type="project" value="UniProtKB-UniRule"/>
</dbReference>
<evidence type="ECO:0000256" key="3">
    <source>
        <dbReference type="ARBA" id="ARBA00022475"/>
    </source>
</evidence>
<dbReference type="GO" id="GO:0005886">
    <property type="term" value="C:plasma membrane"/>
    <property type="evidence" value="ECO:0007669"/>
    <property type="project" value="UniProtKB-SubCell"/>
</dbReference>
<evidence type="ECO:0000256" key="2">
    <source>
        <dbReference type="ARBA" id="ARBA00022448"/>
    </source>
</evidence>
<comment type="similarity">
    <text evidence="7">Belongs to the TRAP transporter small permease family.</text>
</comment>
<evidence type="ECO:0000256" key="4">
    <source>
        <dbReference type="ARBA" id="ARBA00022692"/>
    </source>
</evidence>
<keyword evidence="3" id="KW-1003">Cell membrane</keyword>
<evidence type="ECO:0000256" key="6">
    <source>
        <dbReference type="ARBA" id="ARBA00023136"/>
    </source>
</evidence>
<keyword evidence="2 7" id="KW-0813">Transport</keyword>
<evidence type="ECO:0000256" key="5">
    <source>
        <dbReference type="ARBA" id="ARBA00022989"/>
    </source>
</evidence>